<dbReference type="EMBL" id="CP141614">
    <property type="protein sequence ID" value="WRP15761.1"/>
    <property type="molecule type" value="Genomic_DNA"/>
</dbReference>
<evidence type="ECO:0000313" key="4">
    <source>
        <dbReference type="Proteomes" id="UP001333102"/>
    </source>
</evidence>
<keyword evidence="2" id="KW-0812">Transmembrane</keyword>
<reference evidence="4" key="1">
    <citation type="submission" date="2023-12" db="EMBL/GenBank/DDBJ databases">
        <title>Novel isolates from deep terrestrial aquifers shed light on the physiology and ecology of the class Limnochordia.</title>
        <authorList>
            <person name="Karnachuk O.V."/>
            <person name="Lukina A.P."/>
            <person name="Avakyan M.R."/>
            <person name="Kadnikov V."/>
            <person name="Begmatov S."/>
            <person name="Beletsky A.V."/>
            <person name="Mardanov A.V."/>
            <person name="Ravin N.V."/>
        </authorList>
    </citation>
    <scope>NUCLEOTIDE SEQUENCE [LARGE SCALE GENOMIC DNA]</scope>
    <source>
        <strain evidence="4">LN</strain>
    </source>
</reference>
<evidence type="ECO:0000256" key="1">
    <source>
        <dbReference type="SAM" id="MobiDB-lite"/>
    </source>
</evidence>
<proteinExistence type="predicted"/>
<evidence type="ECO:0000313" key="3">
    <source>
        <dbReference type="EMBL" id="WRP15761.1"/>
    </source>
</evidence>
<evidence type="ECO:0000256" key="2">
    <source>
        <dbReference type="SAM" id="Phobius"/>
    </source>
</evidence>
<accession>A0ABZ1BSJ3</accession>
<dbReference type="RefSeq" id="WP_324670169.1">
    <property type="nucleotide sequence ID" value="NZ_CP141614.1"/>
</dbReference>
<keyword evidence="2" id="KW-1133">Transmembrane helix</keyword>
<keyword evidence="2" id="KW-0472">Membrane</keyword>
<keyword evidence="4" id="KW-1185">Reference proteome</keyword>
<protein>
    <submittedName>
        <fullName evidence="3">Uncharacterized protein</fullName>
    </submittedName>
</protein>
<organism evidence="3 4">
    <name type="scientific">Geochorda subterranea</name>
    <dbReference type="NCBI Taxonomy" id="3109564"/>
    <lineage>
        <taxon>Bacteria</taxon>
        <taxon>Bacillati</taxon>
        <taxon>Bacillota</taxon>
        <taxon>Limnochordia</taxon>
        <taxon>Limnochordales</taxon>
        <taxon>Geochordaceae</taxon>
        <taxon>Geochorda</taxon>
    </lineage>
</organism>
<feature type="transmembrane region" description="Helical" evidence="2">
    <location>
        <begin position="154"/>
        <end position="173"/>
    </location>
</feature>
<gene>
    <name evidence="3" type="ORF">VLY81_06300</name>
</gene>
<name>A0ABZ1BSJ3_9FIRM</name>
<feature type="region of interest" description="Disordered" evidence="1">
    <location>
        <begin position="100"/>
        <end position="125"/>
    </location>
</feature>
<dbReference type="Proteomes" id="UP001333102">
    <property type="component" value="Chromosome"/>
</dbReference>
<sequence length="193" mass="21085">MPCASRPSGADRDERRIREEDRRFCDFMVAQLREGSSVPLHELVLRAYAQIPGIGDYPGSPPHLAVARDPCIRILRSISALGEADMAASPAVARADTVADRVRPGARRRPPAAKAGTSAHLAGPHPAARARARKIRHLEVPAQYLASRRDLPPTALVGATGVYLTAFFFWTYVRGYPCSPSDTETFTLDVRDL</sequence>